<evidence type="ECO:0000259" key="5">
    <source>
        <dbReference type="PROSITE" id="PS50893"/>
    </source>
</evidence>
<dbReference type="Proteomes" id="UP000297454">
    <property type="component" value="Unassembled WGS sequence"/>
</dbReference>
<dbReference type="FunFam" id="3.40.50.300:FF:000134">
    <property type="entry name" value="Iron-enterobactin ABC transporter ATP-binding protein"/>
    <property type="match status" value="1"/>
</dbReference>
<dbReference type="InterPro" id="IPR003593">
    <property type="entry name" value="AAA+_ATPase"/>
</dbReference>
<evidence type="ECO:0000313" key="6">
    <source>
        <dbReference type="EMBL" id="TFF66151.1"/>
    </source>
</evidence>
<organism evidence="6 7">
    <name type="scientific">Helcococcus ovis</name>
    <dbReference type="NCBI Taxonomy" id="72026"/>
    <lineage>
        <taxon>Bacteria</taxon>
        <taxon>Bacillati</taxon>
        <taxon>Bacillota</taxon>
        <taxon>Tissierellia</taxon>
        <taxon>Tissierellales</taxon>
        <taxon>Peptoniphilaceae</taxon>
        <taxon>Helcococcus</taxon>
    </lineage>
</organism>
<evidence type="ECO:0000313" key="7">
    <source>
        <dbReference type="Proteomes" id="UP000297454"/>
    </source>
</evidence>
<dbReference type="Pfam" id="PF00005">
    <property type="entry name" value="ABC_tran"/>
    <property type="match status" value="1"/>
</dbReference>
<dbReference type="InterPro" id="IPR050153">
    <property type="entry name" value="Metal_Ion_Import_ABC"/>
</dbReference>
<gene>
    <name evidence="6" type="ORF">EQF91_04405</name>
</gene>
<keyword evidence="7" id="KW-1185">Reference proteome</keyword>
<evidence type="ECO:0000256" key="4">
    <source>
        <dbReference type="ARBA" id="ARBA00022840"/>
    </source>
</evidence>
<evidence type="ECO:0000256" key="1">
    <source>
        <dbReference type="ARBA" id="ARBA00005417"/>
    </source>
</evidence>
<name>A0A4R9C1T2_9FIRM</name>
<dbReference type="OrthoDB" id="9799337at2"/>
<dbReference type="InterPro" id="IPR017871">
    <property type="entry name" value="ABC_transporter-like_CS"/>
</dbReference>
<dbReference type="RefSeq" id="WP_134710438.1">
    <property type="nucleotide sequence ID" value="NZ_CP119081.1"/>
</dbReference>
<dbReference type="EMBL" id="SCFR01000012">
    <property type="protein sequence ID" value="TFF66151.1"/>
    <property type="molecule type" value="Genomic_DNA"/>
</dbReference>
<dbReference type="Gene3D" id="3.40.50.300">
    <property type="entry name" value="P-loop containing nucleotide triphosphate hydrolases"/>
    <property type="match status" value="1"/>
</dbReference>
<comment type="similarity">
    <text evidence="1">Belongs to the ABC transporter superfamily.</text>
</comment>
<dbReference type="CDD" id="cd03235">
    <property type="entry name" value="ABC_Metallic_Cations"/>
    <property type="match status" value="1"/>
</dbReference>
<dbReference type="AlphaFoldDB" id="A0A4R9C1T2"/>
<dbReference type="PROSITE" id="PS50893">
    <property type="entry name" value="ABC_TRANSPORTER_2"/>
    <property type="match status" value="1"/>
</dbReference>
<keyword evidence="4 6" id="KW-0067">ATP-binding</keyword>
<dbReference type="PANTHER" id="PTHR42734">
    <property type="entry name" value="METAL TRANSPORT SYSTEM ATP-BINDING PROTEIN TM_0124-RELATED"/>
    <property type="match status" value="1"/>
</dbReference>
<dbReference type="GO" id="GO:0016887">
    <property type="term" value="F:ATP hydrolysis activity"/>
    <property type="evidence" value="ECO:0007669"/>
    <property type="project" value="InterPro"/>
</dbReference>
<reference evidence="6 7" key="1">
    <citation type="submission" date="2019-01" db="EMBL/GenBank/DDBJ databases">
        <title>Draft Genome Sequences of Helcococcus ovis Strains Isolated from the Uterus and Vagina of Dairy Cows with Metritis.</title>
        <authorList>
            <person name="Cunha F."/>
            <person name="Jeon S.J."/>
            <person name="Kutzer P."/>
            <person name="Galvao K.N."/>
        </authorList>
    </citation>
    <scope>NUCLEOTIDE SEQUENCE [LARGE SCALE GENOMIC DNA]</scope>
    <source>
        <strain evidence="6 7">KG-37</strain>
    </source>
</reference>
<dbReference type="PANTHER" id="PTHR42734:SF5">
    <property type="entry name" value="IRON TRANSPORT SYSTEM ATP-BINDING PROTEIN HI_0361-RELATED"/>
    <property type="match status" value="1"/>
</dbReference>
<evidence type="ECO:0000256" key="3">
    <source>
        <dbReference type="ARBA" id="ARBA00022741"/>
    </source>
</evidence>
<protein>
    <submittedName>
        <fullName evidence="6">ABC transporter ATP-binding protein</fullName>
    </submittedName>
</protein>
<keyword evidence="2" id="KW-0813">Transport</keyword>
<keyword evidence="3" id="KW-0547">Nucleotide-binding</keyword>
<evidence type="ECO:0000256" key="2">
    <source>
        <dbReference type="ARBA" id="ARBA00022448"/>
    </source>
</evidence>
<dbReference type="SUPFAM" id="SSF52540">
    <property type="entry name" value="P-loop containing nucleoside triphosphate hydrolases"/>
    <property type="match status" value="1"/>
</dbReference>
<dbReference type="InterPro" id="IPR027417">
    <property type="entry name" value="P-loop_NTPase"/>
</dbReference>
<dbReference type="InterPro" id="IPR003439">
    <property type="entry name" value="ABC_transporter-like_ATP-bd"/>
</dbReference>
<sequence length="236" mass="26611">MTDIIIKVENLTTSYLDKVAIKDINLNIPKGVRCAIVGPNGAGKSTLLKSILGLVKYDNGNVEVFEKTIKEVSKNIAYVPQKGSVNWDFPISVFDVVLMGRYAYIPVGRRPSKKDKEIAMKSLKIMNMTEFKNRQISELSGGQKQRVFLARALCQQVDLYMLDEPFTGIDITTEKLIADKFFELQKLGKTVIAVHHNLNTVKDYFDYIVVLNEKVVYSGSIDNPELDKKLEIAFRG</sequence>
<proteinExistence type="inferred from homology"/>
<dbReference type="PROSITE" id="PS00211">
    <property type="entry name" value="ABC_TRANSPORTER_1"/>
    <property type="match status" value="1"/>
</dbReference>
<dbReference type="SMART" id="SM00382">
    <property type="entry name" value="AAA"/>
    <property type="match status" value="1"/>
</dbReference>
<feature type="domain" description="ABC transporter" evidence="5">
    <location>
        <begin position="6"/>
        <end position="233"/>
    </location>
</feature>
<dbReference type="GO" id="GO:0005524">
    <property type="term" value="F:ATP binding"/>
    <property type="evidence" value="ECO:0007669"/>
    <property type="project" value="UniProtKB-KW"/>
</dbReference>
<comment type="caution">
    <text evidence="6">The sequence shown here is derived from an EMBL/GenBank/DDBJ whole genome shotgun (WGS) entry which is preliminary data.</text>
</comment>
<accession>A0A4R9C1T2</accession>
<dbReference type="GeneID" id="97030517"/>